<comment type="caution">
    <text evidence="3">The sequence shown here is derived from an EMBL/GenBank/DDBJ whole genome shotgun (WGS) entry which is preliminary data.</text>
</comment>
<dbReference type="Proteomes" id="UP001454036">
    <property type="component" value="Unassembled WGS sequence"/>
</dbReference>
<protein>
    <submittedName>
        <fullName evidence="3">Uncharacterized protein</fullName>
    </submittedName>
</protein>
<name>A0AAV3NX75_LITER</name>
<evidence type="ECO:0000256" key="1">
    <source>
        <dbReference type="SAM" id="Coils"/>
    </source>
</evidence>
<dbReference type="PANTHER" id="PTHR36386">
    <property type="entry name" value="OS06G0683900 PROTEIN"/>
    <property type="match status" value="1"/>
</dbReference>
<proteinExistence type="predicted"/>
<evidence type="ECO:0000313" key="3">
    <source>
        <dbReference type="EMBL" id="GAA0143869.1"/>
    </source>
</evidence>
<sequence>MSILQYPDGISPKDVQIWNNAAFDSHDKNENSSKNKPILIMNSIAQLSTTNLCIYLSFPFLLICLIACLGFNSSVSSINLNAVLEISKANSKRVIFRDLKSPEVRDEKDIYKEIEEIEMEMKRLASRLESLRILKAQKSVKTTEKRGKIVSSKFMEEKQYPEGKKKKKKMEENVLMSSKSKLNSGRGVGKYTHSNSVGFGFERIILFSHLQV</sequence>
<keyword evidence="2" id="KW-1133">Transmembrane helix</keyword>
<keyword evidence="2" id="KW-0812">Transmembrane</keyword>
<organism evidence="3 4">
    <name type="scientific">Lithospermum erythrorhizon</name>
    <name type="common">Purple gromwell</name>
    <name type="synonym">Lithospermum officinale var. erythrorhizon</name>
    <dbReference type="NCBI Taxonomy" id="34254"/>
    <lineage>
        <taxon>Eukaryota</taxon>
        <taxon>Viridiplantae</taxon>
        <taxon>Streptophyta</taxon>
        <taxon>Embryophyta</taxon>
        <taxon>Tracheophyta</taxon>
        <taxon>Spermatophyta</taxon>
        <taxon>Magnoliopsida</taxon>
        <taxon>eudicotyledons</taxon>
        <taxon>Gunneridae</taxon>
        <taxon>Pentapetalae</taxon>
        <taxon>asterids</taxon>
        <taxon>lamiids</taxon>
        <taxon>Boraginales</taxon>
        <taxon>Boraginaceae</taxon>
        <taxon>Boraginoideae</taxon>
        <taxon>Lithospermeae</taxon>
        <taxon>Lithospermum</taxon>
    </lineage>
</organism>
<keyword evidence="4" id="KW-1185">Reference proteome</keyword>
<evidence type="ECO:0000256" key="2">
    <source>
        <dbReference type="SAM" id="Phobius"/>
    </source>
</evidence>
<evidence type="ECO:0000313" key="4">
    <source>
        <dbReference type="Proteomes" id="UP001454036"/>
    </source>
</evidence>
<gene>
    <name evidence="3" type="ORF">LIER_35825</name>
</gene>
<keyword evidence="2" id="KW-0472">Membrane</keyword>
<dbReference type="AlphaFoldDB" id="A0AAV3NX75"/>
<reference evidence="3 4" key="1">
    <citation type="submission" date="2024-01" db="EMBL/GenBank/DDBJ databases">
        <title>The complete chloroplast genome sequence of Lithospermum erythrorhizon: insights into the phylogenetic relationship among Boraginaceae species and the maternal lineages of purple gromwells.</title>
        <authorList>
            <person name="Okada T."/>
            <person name="Watanabe K."/>
        </authorList>
    </citation>
    <scope>NUCLEOTIDE SEQUENCE [LARGE SCALE GENOMIC DNA]</scope>
</reference>
<keyword evidence="1" id="KW-0175">Coiled coil</keyword>
<feature type="coiled-coil region" evidence="1">
    <location>
        <begin position="107"/>
        <end position="134"/>
    </location>
</feature>
<feature type="transmembrane region" description="Helical" evidence="2">
    <location>
        <begin position="52"/>
        <end position="72"/>
    </location>
</feature>
<dbReference type="EMBL" id="BAABME010015971">
    <property type="protein sequence ID" value="GAA0143869.1"/>
    <property type="molecule type" value="Genomic_DNA"/>
</dbReference>
<accession>A0AAV3NX75</accession>
<dbReference type="PANTHER" id="PTHR36386:SF1">
    <property type="entry name" value="OS06G0683900 PROTEIN"/>
    <property type="match status" value="1"/>
</dbReference>